<dbReference type="PRINTS" id="PR00081">
    <property type="entry name" value="GDHRDH"/>
</dbReference>
<dbReference type="PRINTS" id="PR00080">
    <property type="entry name" value="SDRFAMILY"/>
</dbReference>
<gene>
    <name evidence="4" type="ORF">GCM10022223_60730</name>
</gene>
<accession>A0ABP7AJL0</accession>
<dbReference type="InterPro" id="IPR036291">
    <property type="entry name" value="NAD(P)-bd_dom_sf"/>
</dbReference>
<evidence type="ECO:0000313" key="5">
    <source>
        <dbReference type="Proteomes" id="UP001501074"/>
    </source>
</evidence>
<dbReference type="PANTHER" id="PTHR42901:SF1">
    <property type="entry name" value="ALCOHOL DEHYDROGENASE"/>
    <property type="match status" value="1"/>
</dbReference>
<keyword evidence="5" id="KW-1185">Reference proteome</keyword>
<keyword evidence="2" id="KW-0560">Oxidoreductase</keyword>
<sequence>MSNVAVVTGASSGFGEQFARRFARAGDDLVLVARRRDRLEALAAELTSEHGVAVLVIEADLSQAEGARRVMDQIEDAGLKPSALVNSAGFGTAERFADEDPARIADEIRVNVLALTLLSRLLMPSLLAAPRGVLVNISSTAAHQPIPTMAVYAATKAYVLSLTEALWHEAQGTSLRVLALCPGPTETGFFEAARSDRFRVGTVANVGESVDRAWKTLQRPSSPPSLTIGLQHRINALGARLVPRRIVLAIAARTAAGPQNA</sequence>
<dbReference type="Gene3D" id="3.40.50.720">
    <property type="entry name" value="NAD(P)-binding Rossmann-like Domain"/>
    <property type="match status" value="1"/>
</dbReference>
<dbReference type="CDD" id="cd05233">
    <property type="entry name" value="SDR_c"/>
    <property type="match status" value="1"/>
</dbReference>
<comment type="similarity">
    <text evidence="1 3">Belongs to the short-chain dehydrogenases/reductases (SDR) family.</text>
</comment>
<dbReference type="Proteomes" id="UP001501074">
    <property type="component" value="Unassembled WGS sequence"/>
</dbReference>
<evidence type="ECO:0008006" key="6">
    <source>
        <dbReference type="Google" id="ProtNLM"/>
    </source>
</evidence>
<evidence type="ECO:0000313" key="4">
    <source>
        <dbReference type="EMBL" id="GAA3634252.1"/>
    </source>
</evidence>
<dbReference type="EMBL" id="BAAAZO010000012">
    <property type="protein sequence ID" value="GAA3634252.1"/>
    <property type="molecule type" value="Genomic_DNA"/>
</dbReference>
<organism evidence="4 5">
    <name type="scientific">Kineosporia mesophila</name>
    <dbReference type="NCBI Taxonomy" id="566012"/>
    <lineage>
        <taxon>Bacteria</taxon>
        <taxon>Bacillati</taxon>
        <taxon>Actinomycetota</taxon>
        <taxon>Actinomycetes</taxon>
        <taxon>Kineosporiales</taxon>
        <taxon>Kineosporiaceae</taxon>
        <taxon>Kineosporia</taxon>
    </lineage>
</organism>
<dbReference type="SUPFAM" id="SSF51735">
    <property type="entry name" value="NAD(P)-binding Rossmann-fold domains"/>
    <property type="match status" value="1"/>
</dbReference>
<dbReference type="Pfam" id="PF00106">
    <property type="entry name" value="adh_short"/>
    <property type="match status" value="1"/>
</dbReference>
<evidence type="ECO:0000256" key="3">
    <source>
        <dbReference type="RuleBase" id="RU000363"/>
    </source>
</evidence>
<dbReference type="RefSeq" id="WP_231485753.1">
    <property type="nucleotide sequence ID" value="NZ_BAAAZO010000012.1"/>
</dbReference>
<proteinExistence type="inferred from homology"/>
<comment type="caution">
    <text evidence="4">The sequence shown here is derived from an EMBL/GenBank/DDBJ whole genome shotgun (WGS) entry which is preliminary data.</text>
</comment>
<name>A0ABP7AJL0_9ACTN</name>
<reference evidence="5" key="1">
    <citation type="journal article" date="2019" name="Int. J. Syst. Evol. Microbiol.">
        <title>The Global Catalogue of Microorganisms (GCM) 10K type strain sequencing project: providing services to taxonomists for standard genome sequencing and annotation.</title>
        <authorList>
            <consortium name="The Broad Institute Genomics Platform"/>
            <consortium name="The Broad Institute Genome Sequencing Center for Infectious Disease"/>
            <person name="Wu L."/>
            <person name="Ma J."/>
        </authorList>
    </citation>
    <scope>NUCLEOTIDE SEQUENCE [LARGE SCALE GENOMIC DNA]</scope>
    <source>
        <strain evidence="5">JCM 16902</strain>
    </source>
</reference>
<dbReference type="PIRSF" id="PIRSF000126">
    <property type="entry name" value="11-beta-HSD1"/>
    <property type="match status" value="1"/>
</dbReference>
<protein>
    <recommendedName>
        <fullName evidence="6">Short-subunit dehydrogenase</fullName>
    </recommendedName>
</protein>
<evidence type="ECO:0000256" key="2">
    <source>
        <dbReference type="ARBA" id="ARBA00023002"/>
    </source>
</evidence>
<dbReference type="PANTHER" id="PTHR42901">
    <property type="entry name" value="ALCOHOL DEHYDROGENASE"/>
    <property type="match status" value="1"/>
</dbReference>
<evidence type="ECO:0000256" key="1">
    <source>
        <dbReference type="ARBA" id="ARBA00006484"/>
    </source>
</evidence>
<dbReference type="InterPro" id="IPR002347">
    <property type="entry name" value="SDR_fam"/>
</dbReference>